<name>A0A2A2F7M7_9GAMM</name>
<evidence type="ECO:0000313" key="3">
    <source>
        <dbReference type="Proteomes" id="UP000218896"/>
    </source>
</evidence>
<keyword evidence="1" id="KW-0812">Transmembrane</keyword>
<keyword evidence="1" id="KW-1133">Transmembrane helix</keyword>
<comment type="caution">
    <text evidence="2">The sequence shown here is derived from an EMBL/GenBank/DDBJ whole genome shotgun (WGS) entry which is preliminary data.</text>
</comment>
<organism evidence="2 3">
    <name type="scientific">Halovibrio salipaludis</name>
    <dbReference type="NCBI Taxonomy" id="2032626"/>
    <lineage>
        <taxon>Bacteria</taxon>
        <taxon>Pseudomonadati</taxon>
        <taxon>Pseudomonadota</taxon>
        <taxon>Gammaproteobacteria</taxon>
        <taxon>Oceanospirillales</taxon>
        <taxon>Halomonadaceae</taxon>
        <taxon>Halovibrio</taxon>
    </lineage>
</organism>
<dbReference type="AlphaFoldDB" id="A0A2A2F7M7"/>
<feature type="transmembrane region" description="Helical" evidence="1">
    <location>
        <begin position="179"/>
        <end position="201"/>
    </location>
</feature>
<feature type="transmembrane region" description="Helical" evidence="1">
    <location>
        <begin position="350"/>
        <end position="370"/>
    </location>
</feature>
<proteinExistence type="predicted"/>
<keyword evidence="3" id="KW-1185">Reference proteome</keyword>
<dbReference type="EMBL" id="NSKD01000002">
    <property type="protein sequence ID" value="PAU81436.1"/>
    <property type="molecule type" value="Genomic_DNA"/>
</dbReference>
<evidence type="ECO:0000256" key="1">
    <source>
        <dbReference type="SAM" id="Phobius"/>
    </source>
</evidence>
<keyword evidence="1" id="KW-0472">Membrane</keyword>
<evidence type="ECO:0000313" key="2">
    <source>
        <dbReference type="EMBL" id="PAU81436.1"/>
    </source>
</evidence>
<dbReference type="OrthoDB" id="3631561at2"/>
<dbReference type="PANTHER" id="PTHR35791">
    <property type="entry name" value="UPF0754 MEMBRANE PROTEIN YHEB"/>
    <property type="match status" value="1"/>
</dbReference>
<protein>
    <recommendedName>
        <fullName evidence="4">DUF445 family protein</fullName>
    </recommendedName>
</protein>
<gene>
    <name evidence="2" type="ORF">CK501_05590</name>
</gene>
<sequence length="371" mass="41650">MLFHPIEPVGRPPFLGWQGVVPRRAEEMAHECIDRTLARSGDLTGLYQRLDPALITGEVVSRIMPHLEEYVDDVMYEHHPVLWDNLPRRVKGRIYRYVEHNLPERVDAMVADFGEELGDLVDLRALMSEELRQHPDFMNNILQDAGASTFRFVIRSGAVIGLLLGVALAVGWSVWPSSWLLLGGGFLVGLLTNWIAITLIFRPRERKHWGPFRIQGLLMRRQPEISHIWGQRVAHELLTCEKVAHAIVHGEKSGRTRAIIQKHLRPLLDQSTVLRVSTQMAVGASGYTELKKSMNDRALSASEEVFRDDAFNHDRARIVAELIEERIAALSPEAFQSLLRPVFAAEEGRLMLAGGVCGLLAALVPVVLVGL</sequence>
<reference evidence="2 3" key="1">
    <citation type="submission" date="2017-08" db="EMBL/GenBank/DDBJ databases">
        <title>Halovibrio sewagensis sp. nov., isolated from wastewater of high salinity.</title>
        <authorList>
            <person name="Dong X."/>
            <person name="Zhang G."/>
        </authorList>
    </citation>
    <scope>NUCLEOTIDE SEQUENCE [LARGE SCALE GENOMIC DNA]</scope>
    <source>
        <strain evidence="2 3">YL5-2</strain>
    </source>
</reference>
<accession>A0A2A2F7M7</accession>
<dbReference type="PANTHER" id="PTHR35791:SF1">
    <property type="entry name" value="UPF0754 MEMBRANE PROTEIN YHEB"/>
    <property type="match status" value="1"/>
</dbReference>
<dbReference type="Proteomes" id="UP000218896">
    <property type="component" value="Unassembled WGS sequence"/>
</dbReference>
<evidence type="ECO:0008006" key="4">
    <source>
        <dbReference type="Google" id="ProtNLM"/>
    </source>
</evidence>
<feature type="transmembrane region" description="Helical" evidence="1">
    <location>
        <begin position="152"/>
        <end position="173"/>
    </location>
</feature>